<evidence type="ECO:0000313" key="8">
    <source>
        <dbReference type="EMBL" id="WVX66483.1"/>
    </source>
</evidence>
<keyword evidence="2 6" id="KW-0819">tRNA processing</keyword>
<evidence type="ECO:0000256" key="2">
    <source>
        <dbReference type="ARBA" id="ARBA00022694"/>
    </source>
</evidence>
<reference evidence="8 9" key="1">
    <citation type="journal article" date="2024" name="Environ. Microbiol.">
        <title>Novel evolutionary insights on the interactions of the Holosporales (Alphaproteobacteria) with eukaryotic hosts from comparative genomics.</title>
        <authorList>
            <person name="Giovannini M."/>
            <person name="Petroni G."/>
            <person name="Castelli M."/>
        </authorList>
    </citation>
    <scope>NUCLEOTIDE SEQUENCE [LARGE SCALE GENOMIC DNA]</scope>
    <source>
        <strain evidence="8 9">US_Bl 15I1</strain>
    </source>
</reference>
<comment type="domain">
    <text evidence="6">The N-terminal region contains the highly conserved SGGXDS motif, predicted to be a P-loop motif involved in ATP binding.</text>
</comment>
<dbReference type="SUPFAM" id="SSF52402">
    <property type="entry name" value="Adenine nucleotide alpha hydrolases-like"/>
    <property type="match status" value="1"/>
</dbReference>
<dbReference type="PANTHER" id="PTHR43033:SF1">
    <property type="entry name" value="TRNA(ILE)-LYSIDINE SYNTHASE-RELATED"/>
    <property type="match status" value="1"/>
</dbReference>
<keyword evidence="3 6" id="KW-0547">Nucleotide-binding</keyword>
<proteinExistence type="inferred from homology"/>
<dbReference type="CDD" id="cd01992">
    <property type="entry name" value="TilS_N"/>
    <property type="match status" value="1"/>
</dbReference>
<evidence type="ECO:0000256" key="3">
    <source>
        <dbReference type="ARBA" id="ARBA00022741"/>
    </source>
</evidence>
<comment type="catalytic activity">
    <reaction evidence="5 6">
        <text>cytidine(34) in tRNA(Ile2) + L-lysine + ATP = lysidine(34) in tRNA(Ile2) + AMP + diphosphate + H(+)</text>
        <dbReference type="Rhea" id="RHEA:43744"/>
        <dbReference type="Rhea" id="RHEA-COMP:10625"/>
        <dbReference type="Rhea" id="RHEA-COMP:10670"/>
        <dbReference type="ChEBI" id="CHEBI:15378"/>
        <dbReference type="ChEBI" id="CHEBI:30616"/>
        <dbReference type="ChEBI" id="CHEBI:32551"/>
        <dbReference type="ChEBI" id="CHEBI:33019"/>
        <dbReference type="ChEBI" id="CHEBI:82748"/>
        <dbReference type="ChEBI" id="CHEBI:83665"/>
        <dbReference type="ChEBI" id="CHEBI:456215"/>
        <dbReference type="EC" id="6.3.4.19"/>
    </reaction>
</comment>
<evidence type="ECO:0000313" key="9">
    <source>
        <dbReference type="Proteomes" id="UP001330434"/>
    </source>
</evidence>
<evidence type="ECO:0000256" key="6">
    <source>
        <dbReference type="HAMAP-Rule" id="MF_01161"/>
    </source>
</evidence>
<dbReference type="InterPro" id="IPR012094">
    <property type="entry name" value="tRNA_Ile_lys_synt"/>
</dbReference>
<dbReference type="Proteomes" id="UP001330434">
    <property type="component" value="Chromosome"/>
</dbReference>
<evidence type="ECO:0000256" key="5">
    <source>
        <dbReference type="ARBA" id="ARBA00048539"/>
    </source>
</evidence>
<evidence type="ECO:0000256" key="4">
    <source>
        <dbReference type="ARBA" id="ARBA00022840"/>
    </source>
</evidence>
<accession>A0ABZ2C348</accession>
<dbReference type="NCBIfam" id="TIGR02432">
    <property type="entry name" value="lysidine_TilS_N"/>
    <property type="match status" value="1"/>
</dbReference>
<dbReference type="RefSeq" id="WP_331255346.1">
    <property type="nucleotide sequence ID" value="NZ_CP133270.1"/>
</dbReference>
<dbReference type="PANTHER" id="PTHR43033">
    <property type="entry name" value="TRNA(ILE)-LYSIDINE SYNTHASE-RELATED"/>
    <property type="match status" value="1"/>
</dbReference>
<feature type="binding site" evidence="6">
    <location>
        <begin position="32"/>
        <end position="37"/>
    </location>
    <ligand>
        <name>ATP</name>
        <dbReference type="ChEBI" id="CHEBI:30616"/>
    </ligand>
</feature>
<dbReference type="InterPro" id="IPR011063">
    <property type="entry name" value="TilS/TtcA_N"/>
</dbReference>
<protein>
    <recommendedName>
        <fullName evidence="6">tRNA(Ile)-lysidine synthase</fullName>
        <ecNumber evidence="6">6.3.4.19</ecNumber>
    </recommendedName>
    <alternativeName>
        <fullName evidence="6">tRNA(Ile)-2-lysyl-cytidine synthase</fullName>
    </alternativeName>
    <alternativeName>
        <fullName evidence="6">tRNA(Ile)-lysidine synthetase</fullName>
    </alternativeName>
</protein>
<dbReference type="InterPro" id="IPR012795">
    <property type="entry name" value="tRNA_Ile_lys_synt_N"/>
</dbReference>
<dbReference type="EC" id="6.3.4.19" evidence="6"/>
<organism evidence="8 9">
    <name type="scientific">Candidatus Bealeia paramacronuclearis</name>
    <dbReference type="NCBI Taxonomy" id="1921001"/>
    <lineage>
        <taxon>Bacteria</taxon>
        <taxon>Pseudomonadati</taxon>
        <taxon>Pseudomonadota</taxon>
        <taxon>Alphaproteobacteria</taxon>
        <taxon>Holosporales</taxon>
        <taxon>Holosporaceae</taxon>
        <taxon>Candidatus Bealeia</taxon>
    </lineage>
</organism>
<keyword evidence="9" id="KW-1185">Reference proteome</keyword>
<keyword evidence="4 6" id="KW-0067">ATP-binding</keyword>
<dbReference type="SUPFAM" id="SSF82829">
    <property type="entry name" value="MesJ substrate recognition domain-like"/>
    <property type="match status" value="1"/>
</dbReference>
<comment type="similarity">
    <text evidence="6">Belongs to the tRNA(Ile)-lysidine synthase family.</text>
</comment>
<gene>
    <name evidence="6" type="primary">tilS</name>
    <name evidence="8" type="ORF">Bealeia1_00661</name>
</gene>
<dbReference type="Gene3D" id="1.20.59.20">
    <property type="match status" value="1"/>
</dbReference>
<dbReference type="HAMAP" id="MF_01161">
    <property type="entry name" value="tRNA_Ile_lys_synt"/>
    <property type="match status" value="1"/>
</dbReference>
<feature type="domain" description="tRNA(Ile)-lysidine/2-thiocytidine synthase N-terminal" evidence="7">
    <location>
        <begin position="26"/>
        <end position="205"/>
    </location>
</feature>
<keyword evidence="6" id="KW-0963">Cytoplasm</keyword>
<name>A0ABZ2C348_9PROT</name>
<dbReference type="EMBL" id="CP133270">
    <property type="protein sequence ID" value="WVX66483.1"/>
    <property type="molecule type" value="Genomic_DNA"/>
</dbReference>
<dbReference type="Gene3D" id="3.40.50.620">
    <property type="entry name" value="HUPs"/>
    <property type="match status" value="1"/>
</dbReference>
<dbReference type="Pfam" id="PF01171">
    <property type="entry name" value="ATP_bind_3"/>
    <property type="match status" value="1"/>
</dbReference>
<evidence type="ECO:0000259" key="7">
    <source>
        <dbReference type="Pfam" id="PF01171"/>
    </source>
</evidence>
<comment type="subcellular location">
    <subcellularLocation>
        <location evidence="6">Cytoplasm</location>
    </subcellularLocation>
</comment>
<comment type="function">
    <text evidence="6">Ligates lysine onto the cytidine present at position 34 of the AUA codon-specific tRNA(Ile) that contains the anticodon CAU, in an ATP-dependent manner. Cytidine is converted to lysidine, thus changing the amino acid specificity of the tRNA from methionine to isoleucine.</text>
</comment>
<evidence type="ECO:0000256" key="1">
    <source>
        <dbReference type="ARBA" id="ARBA00022598"/>
    </source>
</evidence>
<sequence length="326" mass="37944">MPELTPYTLEEFEASLKFFSFQQIKKVAVACSGGADSLALTFFLSDVCQKHHKKLMAFHVDHRLRKNSQKEAQKVASWLEERNISHKILIWDHEGIESRIQEQARNARYQLLEKACADQGISHLFLAHHRKDQEETFWMRLLKGSGPEGLSGMKSKIRRGNLTLLRPLLNVGPERLRSYLKDLNQSWIEDPSNDNEKYLRIRIRKALLEEGHSFDMLLKTMQKLREDADYFEDRVENWMTQHVSQHESSSISFDCNLIKDLPPALGKRILATCLKRVSDRIYPPDSESLERLWAELYSPSFKATTLASCIIRFKQGQVTVERETRK</sequence>
<dbReference type="InterPro" id="IPR014729">
    <property type="entry name" value="Rossmann-like_a/b/a_fold"/>
</dbReference>
<keyword evidence="1 6" id="KW-0436">Ligase</keyword>